<dbReference type="InterPro" id="IPR036390">
    <property type="entry name" value="WH_DNA-bd_sf"/>
</dbReference>
<dbReference type="PANTHER" id="PTHR30136:SF34">
    <property type="entry name" value="TRANSCRIPTIONAL REGULATOR"/>
    <property type="match status" value="1"/>
</dbReference>
<organism evidence="6 7">
    <name type="scientific">Zobellella denitrificans</name>
    <dbReference type="NCBI Taxonomy" id="347534"/>
    <lineage>
        <taxon>Bacteria</taxon>
        <taxon>Pseudomonadati</taxon>
        <taxon>Pseudomonadota</taxon>
        <taxon>Gammaproteobacteria</taxon>
        <taxon>Aeromonadales</taxon>
        <taxon>Aeromonadaceae</taxon>
        <taxon>Zobellella</taxon>
    </lineage>
</organism>
<evidence type="ECO:0000256" key="1">
    <source>
        <dbReference type="ARBA" id="ARBA00023015"/>
    </source>
</evidence>
<evidence type="ECO:0000313" key="7">
    <source>
        <dbReference type="Proteomes" id="UP000217763"/>
    </source>
</evidence>
<proteinExistence type="predicted"/>
<dbReference type="InterPro" id="IPR050707">
    <property type="entry name" value="HTH_MetabolicPath_Reg"/>
</dbReference>
<evidence type="ECO:0000256" key="2">
    <source>
        <dbReference type="ARBA" id="ARBA00023125"/>
    </source>
</evidence>
<dbReference type="GO" id="GO:0003677">
    <property type="term" value="F:DNA binding"/>
    <property type="evidence" value="ECO:0007669"/>
    <property type="project" value="UniProtKB-KW"/>
</dbReference>
<sequence length="269" mass="29850">MSGTEEPMETDDRYIVPGLVRGLEALQAFSDEKRNLSVSELAEIIGVNRSSAFRIAYTLEHCGFLHKEDNSRRYSLNSRVLDLGFTYLSGLDLLEPSRPIMQRLRDQTTIACHLVIRQGTDIVFVDRYQATGPFTSTVGVGTRWPAHATVTGQLLLSDLSDEAITELYRDYRWETFTEGTPTSLEALLARIREVRGQPALISWGYFNPAMAACAAPIYRQSDSSMIASVSVSCPLGGIAREEFEGRIRDEVIAAAQSLSRTLSLNNAHP</sequence>
<dbReference type="PROSITE" id="PS51078">
    <property type="entry name" value="ICLR_ED"/>
    <property type="match status" value="1"/>
</dbReference>
<dbReference type="InterPro" id="IPR036388">
    <property type="entry name" value="WH-like_DNA-bd_sf"/>
</dbReference>
<dbReference type="Gene3D" id="3.30.450.40">
    <property type="match status" value="1"/>
</dbReference>
<evidence type="ECO:0000259" key="4">
    <source>
        <dbReference type="PROSITE" id="PS51077"/>
    </source>
</evidence>
<dbReference type="Pfam" id="PF01614">
    <property type="entry name" value="IclR_C"/>
    <property type="match status" value="1"/>
</dbReference>
<dbReference type="Pfam" id="PF09339">
    <property type="entry name" value="HTH_IclR"/>
    <property type="match status" value="1"/>
</dbReference>
<keyword evidence="7" id="KW-1185">Reference proteome</keyword>
<dbReference type="InterPro" id="IPR005471">
    <property type="entry name" value="Tscrpt_reg_IclR_N"/>
</dbReference>
<dbReference type="SUPFAM" id="SSF55781">
    <property type="entry name" value="GAF domain-like"/>
    <property type="match status" value="1"/>
</dbReference>
<gene>
    <name evidence="6" type="ORF">AN401_14425</name>
</gene>
<keyword evidence="1" id="KW-0805">Transcription regulation</keyword>
<dbReference type="GO" id="GO:0045892">
    <property type="term" value="P:negative regulation of DNA-templated transcription"/>
    <property type="evidence" value="ECO:0007669"/>
    <property type="project" value="TreeGrafter"/>
</dbReference>
<dbReference type="InterPro" id="IPR014757">
    <property type="entry name" value="Tscrpt_reg_IclR_C"/>
</dbReference>
<keyword evidence="2" id="KW-0238">DNA-binding</keyword>
<dbReference type="GO" id="GO:0003700">
    <property type="term" value="F:DNA-binding transcription factor activity"/>
    <property type="evidence" value="ECO:0007669"/>
    <property type="project" value="TreeGrafter"/>
</dbReference>
<dbReference type="PROSITE" id="PS51077">
    <property type="entry name" value="HTH_ICLR"/>
    <property type="match status" value="1"/>
</dbReference>
<protein>
    <submittedName>
        <fullName evidence="6">IclR family transcriptional regulator</fullName>
    </submittedName>
</protein>
<dbReference type="PANTHER" id="PTHR30136">
    <property type="entry name" value="HELIX-TURN-HELIX TRANSCRIPTIONAL REGULATOR, ICLR FAMILY"/>
    <property type="match status" value="1"/>
</dbReference>
<dbReference type="EMBL" id="CP012621">
    <property type="protein sequence ID" value="ATG74905.1"/>
    <property type="molecule type" value="Genomic_DNA"/>
</dbReference>
<dbReference type="SMART" id="SM00346">
    <property type="entry name" value="HTH_ICLR"/>
    <property type="match status" value="1"/>
</dbReference>
<evidence type="ECO:0000259" key="5">
    <source>
        <dbReference type="PROSITE" id="PS51078"/>
    </source>
</evidence>
<accession>A0A291HRX8</accession>
<feature type="domain" description="IclR-ED" evidence="5">
    <location>
        <begin position="79"/>
        <end position="264"/>
    </location>
</feature>
<dbReference type="SUPFAM" id="SSF46785">
    <property type="entry name" value="Winged helix' DNA-binding domain"/>
    <property type="match status" value="1"/>
</dbReference>
<evidence type="ECO:0000313" key="6">
    <source>
        <dbReference type="EMBL" id="ATG74905.1"/>
    </source>
</evidence>
<evidence type="ECO:0000256" key="3">
    <source>
        <dbReference type="ARBA" id="ARBA00023163"/>
    </source>
</evidence>
<dbReference type="Proteomes" id="UP000217763">
    <property type="component" value="Chromosome"/>
</dbReference>
<dbReference type="InterPro" id="IPR029016">
    <property type="entry name" value="GAF-like_dom_sf"/>
</dbReference>
<reference evidence="7" key="1">
    <citation type="submission" date="2015-09" db="EMBL/GenBank/DDBJ databases">
        <authorList>
            <person name="Shao Z."/>
            <person name="Wang L."/>
        </authorList>
    </citation>
    <scope>NUCLEOTIDE SEQUENCE [LARGE SCALE GENOMIC DNA]</scope>
    <source>
        <strain evidence="7">F13-1</strain>
    </source>
</reference>
<dbReference type="KEGG" id="zdf:AN401_14425"/>
<name>A0A291HRX8_9GAMM</name>
<dbReference type="Gene3D" id="1.10.10.10">
    <property type="entry name" value="Winged helix-like DNA-binding domain superfamily/Winged helix DNA-binding domain"/>
    <property type="match status" value="1"/>
</dbReference>
<dbReference type="AlphaFoldDB" id="A0A291HRX8"/>
<keyword evidence="3" id="KW-0804">Transcription</keyword>
<feature type="domain" description="HTH iclR-type" evidence="4">
    <location>
        <begin position="16"/>
        <end position="78"/>
    </location>
</feature>